<dbReference type="Gramene" id="Pp3c22_70V3.2">
    <property type="protein sequence ID" value="PAC:32905201.CDS.1"/>
    <property type="gene ID" value="Pp3c22_70"/>
</dbReference>
<proteinExistence type="predicted"/>
<accession>A0A2K1ILM4</accession>
<reference evidence="1 3" key="1">
    <citation type="journal article" date="2008" name="Science">
        <title>The Physcomitrella genome reveals evolutionary insights into the conquest of land by plants.</title>
        <authorList>
            <person name="Rensing S."/>
            <person name="Lang D."/>
            <person name="Zimmer A."/>
            <person name="Terry A."/>
            <person name="Salamov A."/>
            <person name="Shapiro H."/>
            <person name="Nishiyama T."/>
            <person name="Perroud P.-F."/>
            <person name="Lindquist E."/>
            <person name="Kamisugi Y."/>
            <person name="Tanahashi T."/>
            <person name="Sakakibara K."/>
            <person name="Fujita T."/>
            <person name="Oishi K."/>
            <person name="Shin-I T."/>
            <person name="Kuroki Y."/>
            <person name="Toyoda A."/>
            <person name="Suzuki Y."/>
            <person name="Hashimoto A."/>
            <person name="Yamaguchi K."/>
            <person name="Sugano A."/>
            <person name="Kohara Y."/>
            <person name="Fujiyama A."/>
            <person name="Anterola A."/>
            <person name="Aoki S."/>
            <person name="Ashton N."/>
            <person name="Barbazuk W.B."/>
            <person name="Barker E."/>
            <person name="Bennetzen J."/>
            <person name="Bezanilla M."/>
            <person name="Blankenship R."/>
            <person name="Cho S.H."/>
            <person name="Dutcher S."/>
            <person name="Estelle M."/>
            <person name="Fawcett J.A."/>
            <person name="Gundlach H."/>
            <person name="Hanada K."/>
            <person name="Heyl A."/>
            <person name="Hicks K.A."/>
            <person name="Hugh J."/>
            <person name="Lohr M."/>
            <person name="Mayer K."/>
            <person name="Melkozernov A."/>
            <person name="Murata T."/>
            <person name="Nelson D."/>
            <person name="Pils B."/>
            <person name="Prigge M."/>
            <person name="Reiss B."/>
            <person name="Renner T."/>
            <person name="Rombauts S."/>
            <person name="Rushton P."/>
            <person name="Sanderfoot A."/>
            <person name="Schween G."/>
            <person name="Shiu S.-H."/>
            <person name="Stueber K."/>
            <person name="Theodoulou F.L."/>
            <person name="Tu H."/>
            <person name="Van de Peer Y."/>
            <person name="Verrier P.J."/>
            <person name="Waters E."/>
            <person name="Wood A."/>
            <person name="Yang L."/>
            <person name="Cove D."/>
            <person name="Cuming A."/>
            <person name="Hasebe M."/>
            <person name="Lucas S."/>
            <person name="Mishler D.B."/>
            <person name="Reski R."/>
            <person name="Grigoriev I."/>
            <person name="Quatrano R.S."/>
            <person name="Boore J.L."/>
        </authorList>
    </citation>
    <scope>NUCLEOTIDE SEQUENCE [LARGE SCALE GENOMIC DNA]</scope>
    <source>
        <strain evidence="2 3">cv. Gransden 2004</strain>
    </source>
</reference>
<organism evidence="1">
    <name type="scientific">Physcomitrium patens</name>
    <name type="common">Spreading-leaved earth moss</name>
    <name type="synonym">Physcomitrella patens</name>
    <dbReference type="NCBI Taxonomy" id="3218"/>
    <lineage>
        <taxon>Eukaryota</taxon>
        <taxon>Viridiplantae</taxon>
        <taxon>Streptophyta</taxon>
        <taxon>Embryophyta</taxon>
        <taxon>Bryophyta</taxon>
        <taxon>Bryophytina</taxon>
        <taxon>Bryopsida</taxon>
        <taxon>Funariidae</taxon>
        <taxon>Funariales</taxon>
        <taxon>Funariaceae</taxon>
        <taxon>Physcomitrium</taxon>
    </lineage>
</organism>
<keyword evidence="3" id="KW-1185">Reference proteome</keyword>
<dbReference type="Proteomes" id="UP000006727">
    <property type="component" value="Chromosome 22"/>
</dbReference>
<dbReference type="EnsemblPlants" id="Pp3c22_70V3.1">
    <property type="protein sequence ID" value="PAC:32905200.CDS.1"/>
    <property type="gene ID" value="Pp3c22_70"/>
</dbReference>
<dbReference type="AlphaFoldDB" id="A0A2K1ILM4"/>
<name>A0A2K1ILM4_PHYPA</name>
<protein>
    <submittedName>
        <fullName evidence="1 2">Uncharacterized protein</fullName>
    </submittedName>
</protein>
<dbReference type="InParanoid" id="A0A2K1ILM4"/>
<reference evidence="1 3" key="2">
    <citation type="journal article" date="2018" name="Plant J.">
        <title>The Physcomitrella patens chromosome-scale assembly reveals moss genome structure and evolution.</title>
        <authorList>
            <person name="Lang D."/>
            <person name="Ullrich K.K."/>
            <person name="Murat F."/>
            <person name="Fuchs J."/>
            <person name="Jenkins J."/>
            <person name="Haas F.B."/>
            <person name="Piednoel M."/>
            <person name="Gundlach H."/>
            <person name="Van Bel M."/>
            <person name="Meyberg R."/>
            <person name="Vives C."/>
            <person name="Morata J."/>
            <person name="Symeonidi A."/>
            <person name="Hiss M."/>
            <person name="Muchero W."/>
            <person name="Kamisugi Y."/>
            <person name="Saleh O."/>
            <person name="Blanc G."/>
            <person name="Decker E.L."/>
            <person name="van Gessel N."/>
            <person name="Grimwood J."/>
            <person name="Hayes R.D."/>
            <person name="Graham S.W."/>
            <person name="Gunter L.E."/>
            <person name="McDaniel S.F."/>
            <person name="Hoernstein S.N.W."/>
            <person name="Larsson A."/>
            <person name="Li F.W."/>
            <person name="Perroud P.F."/>
            <person name="Phillips J."/>
            <person name="Ranjan P."/>
            <person name="Rokshar D.S."/>
            <person name="Rothfels C.J."/>
            <person name="Schneider L."/>
            <person name="Shu S."/>
            <person name="Stevenson D.W."/>
            <person name="Thummler F."/>
            <person name="Tillich M."/>
            <person name="Villarreal Aguilar J.C."/>
            <person name="Widiez T."/>
            <person name="Wong G.K."/>
            <person name="Wymore A."/>
            <person name="Zhang Y."/>
            <person name="Zimmer A.D."/>
            <person name="Quatrano R.S."/>
            <person name="Mayer K.F.X."/>
            <person name="Goodstein D."/>
            <person name="Casacuberta J.M."/>
            <person name="Vandepoele K."/>
            <person name="Reski R."/>
            <person name="Cuming A.C."/>
            <person name="Tuskan G.A."/>
            <person name="Maumus F."/>
            <person name="Salse J."/>
            <person name="Schmutz J."/>
            <person name="Rensing S.A."/>
        </authorList>
    </citation>
    <scope>NUCLEOTIDE SEQUENCE [LARGE SCALE GENOMIC DNA]</scope>
    <source>
        <strain evidence="2 3">cv. Gransden 2004</strain>
    </source>
</reference>
<reference evidence="2" key="3">
    <citation type="submission" date="2020-12" db="UniProtKB">
        <authorList>
            <consortium name="EnsemblPlants"/>
        </authorList>
    </citation>
    <scope>IDENTIFICATION</scope>
</reference>
<evidence type="ECO:0000313" key="3">
    <source>
        <dbReference type="Proteomes" id="UP000006727"/>
    </source>
</evidence>
<evidence type="ECO:0000313" key="2">
    <source>
        <dbReference type="EnsemblPlants" id="PAC:32905200.CDS.1"/>
    </source>
</evidence>
<evidence type="ECO:0000313" key="1">
    <source>
        <dbReference type="EMBL" id="PNR30190.1"/>
    </source>
</evidence>
<sequence length="53" mass="6407">MLIECFLYLIIFHRAGVSIGPRKKDRSHSTIIDKIFNEIQLKNRILIKHEWRD</sequence>
<dbReference type="EMBL" id="ABEU02000022">
    <property type="protein sequence ID" value="PNR30190.1"/>
    <property type="molecule type" value="Genomic_DNA"/>
</dbReference>
<dbReference type="Gramene" id="Pp3c22_70V3.1">
    <property type="protein sequence ID" value="PAC:32905200.CDS.1"/>
    <property type="gene ID" value="Pp3c22_70"/>
</dbReference>
<dbReference type="EnsemblPlants" id="Pp3c22_70V3.2">
    <property type="protein sequence ID" value="PAC:32905201.CDS.1"/>
    <property type="gene ID" value="Pp3c22_70"/>
</dbReference>
<gene>
    <name evidence="1" type="ORF">PHYPA_026506</name>
</gene>